<comment type="caution">
    <text evidence="4">The sequence shown here is derived from an EMBL/GenBank/DDBJ whole genome shotgun (WGS) entry which is preliminary data.</text>
</comment>
<keyword evidence="1" id="KW-0808">Transferase</keyword>
<dbReference type="AlphaFoldDB" id="A0A8X8LB52"/>
<proteinExistence type="predicted"/>
<sequence length="154" mass="17846">MEAITVRKATEADLDMLYQFEQGVINAERPFDVTLRPGLIHYYDLKALIHSPKAHLVVAESDNKVIASGYARIDESKPYLRHTHHAYLGFMYVVPEFRGRGVNEKIMDALKQWSKEQNLHELRLQVYENNAPAIRAYEKIGFAKHMVEMRFNLG</sequence>
<accession>A0A8X8LB52</accession>
<dbReference type="EMBL" id="FNNO01000005">
    <property type="protein sequence ID" value="SDW75484.1"/>
    <property type="molecule type" value="Genomic_DNA"/>
</dbReference>
<dbReference type="Gene3D" id="3.40.630.30">
    <property type="match status" value="1"/>
</dbReference>
<dbReference type="InterPro" id="IPR000182">
    <property type="entry name" value="GNAT_dom"/>
</dbReference>
<dbReference type="PROSITE" id="PS51186">
    <property type="entry name" value="GNAT"/>
    <property type="match status" value="1"/>
</dbReference>
<dbReference type="SUPFAM" id="SSF55729">
    <property type="entry name" value="Acyl-CoA N-acyltransferases (Nat)"/>
    <property type="match status" value="1"/>
</dbReference>
<name>A0A8X8LB52_9BACT</name>
<keyword evidence="4" id="KW-0689">Ribosomal protein</keyword>
<dbReference type="GO" id="GO:0016747">
    <property type="term" value="F:acyltransferase activity, transferring groups other than amino-acyl groups"/>
    <property type="evidence" value="ECO:0007669"/>
    <property type="project" value="InterPro"/>
</dbReference>
<dbReference type="Proteomes" id="UP000198711">
    <property type="component" value="Unassembled WGS sequence"/>
</dbReference>
<protein>
    <submittedName>
        <fullName evidence="4">Ribosomal protein S18 acetylase RimI</fullName>
    </submittedName>
</protein>
<keyword evidence="5" id="KW-1185">Reference proteome</keyword>
<evidence type="ECO:0000313" key="5">
    <source>
        <dbReference type="Proteomes" id="UP000198711"/>
    </source>
</evidence>
<organism evidence="4 5">
    <name type="scientific">Hydrobacter penzbergensis</name>
    <dbReference type="NCBI Taxonomy" id="1235997"/>
    <lineage>
        <taxon>Bacteria</taxon>
        <taxon>Pseudomonadati</taxon>
        <taxon>Bacteroidota</taxon>
        <taxon>Chitinophagia</taxon>
        <taxon>Chitinophagales</taxon>
        <taxon>Chitinophagaceae</taxon>
        <taxon>Hydrobacter</taxon>
    </lineage>
</organism>
<dbReference type="InterPro" id="IPR050832">
    <property type="entry name" value="Bact_Acetyltransf"/>
</dbReference>
<evidence type="ECO:0000259" key="3">
    <source>
        <dbReference type="PROSITE" id="PS51186"/>
    </source>
</evidence>
<dbReference type="CDD" id="cd04301">
    <property type="entry name" value="NAT_SF"/>
    <property type="match status" value="1"/>
</dbReference>
<dbReference type="GO" id="GO:0005840">
    <property type="term" value="C:ribosome"/>
    <property type="evidence" value="ECO:0007669"/>
    <property type="project" value="UniProtKB-KW"/>
</dbReference>
<feature type="domain" description="N-acetyltransferase" evidence="3">
    <location>
        <begin position="4"/>
        <end position="154"/>
    </location>
</feature>
<dbReference type="PANTHER" id="PTHR43877:SF2">
    <property type="entry name" value="AMINOALKYLPHOSPHONATE N-ACETYLTRANSFERASE-RELATED"/>
    <property type="match status" value="1"/>
</dbReference>
<dbReference type="Pfam" id="PF00583">
    <property type="entry name" value="Acetyltransf_1"/>
    <property type="match status" value="1"/>
</dbReference>
<evidence type="ECO:0000313" key="4">
    <source>
        <dbReference type="EMBL" id="SDW75484.1"/>
    </source>
</evidence>
<dbReference type="PANTHER" id="PTHR43877">
    <property type="entry name" value="AMINOALKYLPHOSPHONATE N-ACETYLTRANSFERASE-RELATED-RELATED"/>
    <property type="match status" value="1"/>
</dbReference>
<dbReference type="RefSeq" id="WP_092723430.1">
    <property type="nucleotide sequence ID" value="NZ_FNNO01000005.1"/>
</dbReference>
<gene>
    <name evidence="4" type="ORF">SAMN05444410_105176</name>
</gene>
<keyword evidence="4" id="KW-0687">Ribonucleoprotein</keyword>
<dbReference type="InterPro" id="IPR016181">
    <property type="entry name" value="Acyl_CoA_acyltransferase"/>
</dbReference>
<reference evidence="4 5" key="1">
    <citation type="submission" date="2016-10" db="EMBL/GenBank/DDBJ databases">
        <authorList>
            <person name="Varghese N."/>
            <person name="Submissions S."/>
        </authorList>
    </citation>
    <scope>NUCLEOTIDE SEQUENCE [LARGE SCALE GENOMIC DNA]</scope>
    <source>
        <strain evidence="4 5">DSM 25353</strain>
    </source>
</reference>
<evidence type="ECO:0000256" key="1">
    <source>
        <dbReference type="ARBA" id="ARBA00022679"/>
    </source>
</evidence>
<keyword evidence="2" id="KW-0012">Acyltransferase</keyword>
<evidence type="ECO:0000256" key="2">
    <source>
        <dbReference type="ARBA" id="ARBA00023315"/>
    </source>
</evidence>